<sequence>MLFQQLGPEITSIIYNNIYEVVVLKLIKIENEITLNDVSLRKQSKKQISWSENINAEIKNFKQNFTCYQMCIIILQQISSNSSKSMTEHICLKFTRSSVHHLTSSPRTPSCSRCVTF</sequence>
<dbReference type="Proteomes" id="UP001642409">
    <property type="component" value="Unassembled WGS sequence"/>
</dbReference>
<accession>A0AA86R6J2</accession>
<evidence type="ECO:0000313" key="3">
    <source>
        <dbReference type="Proteomes" id="UP001642409"/>
    </source>
</evidence>
<dbReference type="AlphaFoldDB" id="A0AA86R6J2"/>
<protein>
    <submittedName>
        <fullName evidence="2">Hypothetical_protein</fullName>
    </submittedName>
</protein>
<dbReference type="EMBL" id="CAXDID020000097">
    <property type="protein sequence ID" value="CAL6024947.1"/>
    <property type="molecule type" value="Genomic_DNA"/>
</dbReference>
<reference evidence="1" key="1">
    <citation type="submission" date="2023-06" db="EMBL/GenBank/DDBJ databases">
        <authorList>
            <person name="Kurt Z."/>
        </authorList>
    </citation>
    <scope>NUCLEOTIDE SEQUENCE</scope>
</reference>
<name>A0AA86R6J2_9EUKA</name>
<organism evidence="1">
    <name type="scientific">Hexamita inflata</name>
    <dbReference type="NCBI Taxonomy" id="28002"/>
    <lineage>
        <taxon>Eukaryota</taxon>
        <taxon>Metamonada</taxon>
        <taxon>Diplomonadida</taxon>
        <taxon>Hexamitidae</taxon>
        <taxon>Hexamitinae</taxon>
        <taxon>Hexamita</taxon>
    </lineage>
</organism>
<evidence type="ECO:0000313" key="1">
    <source>
        <dbReference type="EMBL" id="CAI9966889.1"/>
    </source>
</evidence>
<keyword evidence="3" id="KW-1185">Reference proteome</keyword>
<evidence type="ECO:0000313" key="2">
    <source>
        <dbReference type="EMBL" id="CAL6024947.1"/>
    </source>
</evidence>
<dbReference type="EMBL" id="CATOUU010001010">
    <property type="protein sequence ID" value="CAI9966889.1"/>
    <property type="molecule type" value="Genomic_DNA"/>
</dbReference>
<reference evidence="2 3" key="2">
    <citation type="submission" date="2024-07" db="EMBL/GenBank/DDBJ databases">
        <authorList>
            <person name="Akdeniz Z."/>
        </authorList>
    </citation>
    <scope>NUCLEOTIDE SEQUENCE [LARGE SCALE GENOMIC DNA]</scope>
</reference>
<gene>
    <name evidence="2" type="ORF">HINF_LOCUS29861</name>
    <name evidence="1" type="ORF">HINF_LOCUS54534</name>
</gene>
<proteinExistence type="predicted"/>
<comment type="caution">
    <text evidence="1">The sequence shown here is derived from an EMBL/GenBank/DDBJ whole genome shotgun (WGS) entry which is preliminary data.</text>
</comment>